<evidence type="ECO:0008006" key="4">
    <source>
        <dbReference type="Google" id="ProtNLM"/>
    </source>
</evidence>
<evidence type="ECO:0000313" key="2">
    <source>
        <dbReference type="EMBL" id="KZL94205.1"/>
    </source>
</evidence>
<evidence type="ECO:0000256" key="1">
    <source>
        <dbReference type="SAM" id="Phobius"/>
    </source>
</evidence>
<name>A0A162UR51_9CLOT</name>
<feature type="transmembrane region" description="Helical" evidence="1">
    <location>
        <begin position="12"/>
        <end position="32"/>
    </location>
</feature>
<keyword evidence="1" id="KW-1133">Transmembrane helix</keyword>
<sequence>MFRFRKSKSKGYTLIYVLIINSLCLSIVFGCYKMEFLKRENSIKMKKNVLKVDKLQKYREYLLTELDENIYGNVNNITEEEIKNYLSSADDFSLIYDQCCIKYVKDKNYFLVQYYINNKFYKEEFYQYKVNDSSIIYGCIDYSYTKGVLK</sequence>
<dbReference type="PATRIC" id="fig|1121326.3.peg.1226"/>
<protein>
    <recommendedName>
        <fullName evidence="4">Lipoprotein</fullName>
    </recommendedName>
</protein>
<dbReference type="EMBL" id="LWAE01000001">
    <property type="protein sequence ID" value="KZL94205.1"/>
    <property type="molecule type" value="Genomic_DNA"/>
</dbReference>
<dbReference type="AlphaFoldDB" id="A0A162UR51"/>
<organism evidence="2 3">
    <name type="scientific">Clostridium magnum DSM 2767</name>
    <dbReference type="NCBI Taxonomy" id="1121326"/>
    <lineage>
        <taxon>Bacteria</taxon>
        <taxon>Bacillati</taxon>
        <taxon>Bacillota</taxon>
        <taxon>Clostridia</taxon>
        <taxon>Eubacteriales</taxon>
        <taxon>Clostridiaceae</taxon>
        <taxon>Clostridium</taxon>
    </lineage>
</organism>
<comment type="caution">
    <text evidence="2">The sequence shown here is derived from an EMBL/GenBank/DDBJ whole genome shotgun (WGS) entry which is preliminary data.</text>
</comment>
<keyword evidence="1" id="KW-0812">Transmembrane</keyword>
<dbReference type="Proteomes" id="UP000076603">
    <property type="component" value="Unassembled WGS sequence"/>
</dbReference>
<reference evidence="2 3" key="1">
    <citation type="submission" date="2016-04" db="EMBL/GenBank/DDBJ databases">
        <title>Genome sequence of Clostridium magnum DSM 2767.</title>
        <authorList>
            <person name="Poehlein A."/>
            <person name="Uhlig R."/>
            <person name="Fischer R."/>
            <person name="Bahl H."/>
            <person name="Daniel R."/>
        </authorList>
    </citation>
    <scope>NUCLEOTIDE SEQUENCE [LARGE SCALE GENOMIC DNA]</scope>
    <source>
        <strain evidence="2 3">DSM 2767</strain>
    </source>
</reference>
<accession>A0A162UR51</accession>
<dbReference type="PROSITE" id="PS51257">
    <property type="entry name" value="PROKAR_LIPOPROTEIN"/>
    <property type="match status" value="1"/>
</dbReference>
<keyword evidence="1" id="KW-0472">Membrane</keyword>
<dbReference type="STRING" id="1121326.CLMAG_12580"/>
<evidence type="ECO:0000313" key="3">
    <source>
        <dbReference type="Proteomes" id="UP000076603"/>
    </source>
</evidence>
<gene>
    <name evidence="2" type="ORF">CLMAG_12580</name>
</gene>
<keyword evidence="3" id="KW-1185">Reference proteome</keyword>
<proteinExistence type="predicted"/>